<evidence type="ECO:0000259" key="1">
    <source>
        <dbReference type="Pfam" id="PF10615"/>
    </source>
</evidence>
<protein>
    <submittedName>
        <fullName evidence="3">Pyridoxamine 5'-phosphate oxidase-related FMN-binding</fullName>
    </submittedName>
</protein>
<dbReference type="STRING" id="402881.Plav_3592"/>
<gene>
    <name evidence="3" type="ordered locus">Plav_3592</name>
</gene>
<sequence length="255" mass="27692">MAESKNLRLETNDEARGLAETLLRTCRYGALAYLEPGTGQPVTSRVGCAPDIDGTVFFPASGLSAHTKALAQDARCSLLIGEPGKGDPLAHPRLSLIARVVRVEKDGDAYARLRSRYLARHPKSEIYLDLPDFAFYRLDCERAFLNGGFGKAFDLAPADMFLAHDECLDELAKVEQGVVAHMNEDHGEAVGLYATVLAKAEPGHWRIVSIDSRGLDLAADQRVIRLNFAAPLKSAAEIRPVLVQLAKDARAKLAG</sequence>
<evidence type="ECO:0000259" key="2">
    <source>
        <dbReference type="Pfam" id="PF13883"/>
    </source>
</evidence>
<dbReference type="HOGENOM" id="CLU_053419_1_2_5"/>
<dbReference type="Pfam" id="PF13883">
    <property type="entry name" value="CREG_beta-barrel"/>
    <property type="match status" value="1"/>
</dbReference>
<dbReference type="Gene3D" id="3.20.180.10">
    <property type="entry name" value="PNP-oxidase-like"/>
    <property type="match status" value="1"/>
</dbReference>
<feature type="domain" description="DUF2470" evidence="1">
    <location>
        <begin position="175"/>
        <end position="245"/>
    </location>
</feature>
<dbReference type="InterPro" id="IPR055343">
    <property type="entry name" value="CREG_beta-barrel"/>
</dbReference>
<dbReference type="OrthoDB" id="9814594at2"/>
<keyword evidence="4" id="KW-1185">Reference proteome</keyword>
<dbReference type="GO" id="GO:0005737">
    <property type="term" value="C:cytoplasm"/>
    <property type="evidence" value="ECO:0007669"/>
    <property type="project" value="UniProtKB-ARBA"/>
</dbReference>
<dbReference type="RefSeq" id="WP_012112450.1">
    <property type="nucleotide sequence ID" value="NC_009719.1"/>
</dbReference>
<accession>A7HZ57</accession>
<evidence type="ECO:0000313" key="3">
    <source>
        <dbReference type="EMBL" id="ABS65190.1"/>
    </source>
</evidence>
<proteinExistence type="predicted"/>
<dbReference type="eggNOG" id="COG0748">
    <property type="taxonomic scope" value="Bacteria"/>
</dbReference>
<name>A7HZ57_PARL1</name>
<dbReference type="PANTHER" id="PTHR13343:SF17">
    <property type="entry name" value="CELLULAR REPRESSOR OF E1A-STIMULATED GENES, ISOFORM A"/>
    <property type="match status" value="1"/>
</dbReference>
<dbReference type="InterPro" id="IPR037119">
    <property type="entry name" value="Haem_oxidase_HugZ-like_sf"/>
</dbReference>
<dbReference type="AlphaFoldDB" id="A7HZ57"/>
<dbReference type="InterPro" id="IPR019595">
    <property type="entry name" value="DUF2470"/>
</dbReference>
<feature type="domain" description="CREG-like beta-barrel" evidence="2">
    <location>
        <begin position="18"/>
        <end position="155"/>
    </location>
</feature>
<dbReference type="InterPro" id="IPR012349">
    <property type="entry name" value="Split_barrel_FMN-bd"/>
</dbReference>
<reference evidence="3 4" key="1">
    <citation type="journal article" date="2011" name="Stand. Genomic Sci.">
        <title>Complete genome sequence of Parvibaculum lavamentivorans type strain (DS-1(T)).</title>
        <authorList>
            <person name="Schleheck D."/>
            <person name="Weiss M."/>
            <person name="Pitluck S."/>
            <person name="Bruce D."/>
            <person name="Land M.L."/>
            <person name="Han S."/>
            <person name="Saunders E."/>
            <person name="Tapia R."/>
            <person name="Detter C."/>
            <person name="Brettin T."/>
            <person name="Han J."/>
            <person name="Woyke T."/>
            <person name="Goodwin L."/>
            <person name="Pennacchio L."/>
            <person name="Nolan M."/>
            <person name="Cook A.M."/>
            <person name="Kjelleberg S."/>
            <person name="Thomas T."/>
        </authorList>
    </citation>
    <scope>NUCLEOTIDE SEQUENCE [LARGE SCALE GENOMIC DNA]</scope>
    <source>
        <strain evidence="4">DS-1 / DSM 13023 / NCIMB 13966</strain>
    </source>
</reference>
<dbReference type="KEGG" id="pla:Plav_3592"/>
<organism evidence="3 4">
    <name type="scientific">Parvibaculum lavamentivorans (strain DS-1 / DSM 13023 / NCIMB 13966)</name>
    <dbReference type="NCBI Taxonomy" id="402881"/>
    <lineage>
        <taxon>Bacteria</taxon>
        <taxon>Pseudomonadati</taxon>
        <taxon>Pseudomonadota</taxon>
        <taxon>Alphaproteobacteria</taxon>
        <taxon>Hyphomicrobiales</taxon>
        <taxon>Parvibaculaceae</taxon>
        <taxon>Parvibaculum</taxon>
    </lineage>
</organism>
<dbReference type="SUPFAM" id="SSF50475">
    <property type="entry name" value="FMN-binding split barrel"/>
    <property type="match status" value="1"/>
</dbReference>
<dbReference type="EMBL" id="CP000774">
    <property type="protein sequence ID" value="ABS65190.1"/>
    <property type="molecule type" value="Genomic_DNA"/>
</dbReference>
<dbReference type="Proteomes" id="UP000006377">
    <property type="component" value="Chromosome"/>
</dbReference>
<dbReference type="Gene3D" id="2.30.110.10">
    <property type="entry name" value="Electron Transport, Fmn-binding Protein, Chain A"/>
    <property type="match status" value="1"/>
</dbReference>
<dbReference type="Pfam" id="PF10615">
    <property type="entry name" value="DUF2470"/>
    <property type="match status" value="1"/>
</dbReference>
<evidence type="ECO:0000313" key="4">
    <source>
        <dbReference type="Proteomes" id="UP000006377"/>
    </source>
</evidence>
<dbReference type="PANTHER" id="PTHR13343">
    <property type="entry name" value="CREG1 PROTEIN"/>
    <property type="match status" value="1"/>
</dbReference>